<dbReference type="SMART" id="SM00487">
    <property type="entry name" value="DEXDc"/>
    <property type="match status" value="2"/>
</dbReference>
<dbReference type="EMBL" id="PNBA02000002">
    <property type="protein sequence ID" value="KAG6432030.1"/>
    <property type="molecule type" value="Genomic_DNA"/>
</dbReference>
<evidence type="ECO:0008006" key="13">
    <source>
        <dbReference type="Google" id="ProtNLM"/>
    </source>
</evidence>
<evidence type="ECO:0000256" key="6">
    <source>
        <dbReference type="SAM" id="Coils"/>
    </source>
</evidence>
<dbReference type="Pfam" id="PF00271">
    <property type="entry name" value="Helicase_C"/>
    <property type="match status" value="2"/>
</dbReference>
<dbReference type="Proteomes" id="UP000298416">
    <property type="component" value="Unassembled WGS sequence"/>
</dbReference>
<feature type="compositionally biased region" description="Basic residues" evidence="7">
    <location>
        <begin position="761"/>
        <end position="775"/>
    </location>
</feature>
<dbReference type="PROSITE" id="PS00039">
    <property type="entry name" value="DEAD_ATP_HELICASE"/>
    <property type="match status" value="2"/>
</dbReference>
<evidence type="ECO:0000313" key="12">
    <source>
        <dbReference type="Proteomes" id="UP000298416"/>
    </source>
</evidence>
<feature type="compositionally biased region" description="Polar residues" evidence="7">
    <location>
        <begin position="45"/>
        <end position="56"/>
    </location>
</feature>
<proteinExistence type="predicted"/>
<dbReference type="InterPro" id="IPR027417">
    <property type="entry name" value="P-loop_NTPase"/>
</dbReference>
<feature type="domain" description="DEAD-box RNA helicase Q" evidence="10">
    <location>
        <begin position="138"/>
        <end position="166"/>
    </location>
</feature>
<dbReference type="GO" id="GO:0005829">
    <property type="term" value="C:cytosol"/>
    <property type="evidence" value="ECO:0007669"/>
    <property type="project" value="TreeGrafter"/>
</dbReference>
<name>A0A8X8YFI2_SALSN</name>
<comment type="caution">
    <text evidence="11">The sequence shown here is derived from an EMBL/GenBank/DDBJ whole genome shotgun (WGS) entry which is preliminary data.</text>
</comment>
<reference evidence="11" key="1">
    <citation type="submission" date="2018-01" db="EMBL/GenBank/DDBJ databases">
        <authorList>
            <person name="Mao J.F."/>
        </authorList>
    </citation>
    <scope>NUCLEOTIDE SEQUENCE</scope>
    <source>
        <strain evidence="11">Huo1</strain>
        <tissue evidence="11">Leaf</tissue>
    </source>
</reference>
<dbReference type="PANTHER" id="PTHR47959:SF14">
    <property type="entry name" value="DEAD-BOX ATP-DEPENDENT RNA HELICASE 28"/>
    <property type="match status" value="1"/>
</dbReference>
<keyword evidence="2" id="KW-0378">Hydrolase</keyword>
<feature type="region of interest" description="Disordered" evidence="7">
    <location>
        <begin position="713"/>
        <end position="832"/>
    </location>
</feature>
<organism evidence="11">
    <name type="scientific">Salvia splendens</name>
    <name type="common">Scarlet sage</name>
    <dbReference type="NCBI Taxonomy" id="180675"/>
    <lineage>
        <taxon>Eukaryota</taxon>
        <taxon>Viridiplantae</taxon>
        <taxon>Streptophyta</taxon>
        <taxon>Embryophyta</taxon>
        <taxon>Tracheophyta</taxon>
        <taxon>Spermatophyta</taxon>
        <taxon>Magnoliopsida</taxon>
        <taxon>eudicotyledons</taxon>
        <taxon>Gunneridae</taxon>
        <taxon>Pentapetalae</taxon>
        <taxon>asterids</taxon>
        <taxon>lamiids</taxon>
        <taxon>Lamiales</taxon>
        <taxon>Lamiaceae</taxon>
        <taxon>Nepetoideae</taxon>
        <taxon>Mentheae</taxon>
        <taxon>Salviinae</taxon>
        <taxon>Salvia</taxon>
        <taxon>Salvia subgen. Calosphace</taxon>
        <taxon>core Calosphace</taxon>
    </lineage>
</organism>
<evidence type="ECO:0000259" key="10">
    <source>
        <dbReference type="PROSITE" id="PS51195"/>
    </source>
</evidence>
<feature type="compositionally biased region" description="Basic residues" evidence="7">
    <location>
        <begin position="1467"/>
        <end position="1479"/>
    </location>
</feature>
<gene>
    <name evidence="11" type="ORF">SASPL_103603</name>
</gene>
<dbReference type="CDD" id="cd17947">
    <property type="entry name" value="DEADc_DDX27"/>
    <property type="match status" value="2"/>
</dbReference>
<dbReference type="GO" id="GO:0016787">
    <property type="term" value="F:hydrolase activity"/>
    <property type="evidence" value="ECO:0007669"/>
    <property type="project" value="UniProtKB-KW"/>
</dbReference>
<dbReference type="InterPro" id="IPR014001">
    <property type="entry name" value="Helicase_ATP-bd"/>
</dbReference>
<dbReference type="CDD" id="cd18787">
    <property type="entry name" value="SF2_C_DEAD"/>
    <property type="match status" value="2"/>
</dbReference>
<feature type="coiled-coil region" evidence="6">
    <location>
        <begin position="1299"/>
        <end position="1346"/>
    </location>
</feature>
<feature type="compositionally biased region" description="Basic residues" evidence="7">
    <location>
        <begin position="646"/>
        <end position="664"/>
    </location>
</feature>
<dbReference type="Pfam" id="PF00270">
    <property type="entry name" value="DEAD"/>
    <property type="match status" value="3"/>
</dbReference>
<feature type="region of interest" description="Disordered" evidence="7">
    <location>
        <begin position="83"/>
        <end position="122"/>
    </location>
</feature>
<dbReference type="Gene3D" id="3.40.50.300">
    <property type="entry name" value="P-loop containing nucleotide triphosphate hydrolases"/>
    <property type="match status" value="4"/>
</dbReference>
<feature type="short sequence motif" description="Q motif" evidence="5">
    <location>
        <begin position="138"/>
        <end position="166"/>
    </location>
</feature>
<dbReference type="InterPro" id="IPR050079">
    <property type="entry name" value="DEAD_box_RNA_helicase"/>
</dbReference>
<dbReference type="InterPro" id="IPR001650">
    <property type="entry name" value="Helicase_C-like"/>
</dbReference>
<feature type="compositionally biased region" description="Basic residues" evidence="7">
    <location>
        <begin position="1401"/>
        <end position="1419"/>
    </location>
</feature>
<evidence type="ECO:0000256" key="5">
    <source>
        <dbReference type="PROSITE-ProRule" id="PRU00552"/>
    </source>
</evidence>
<dbReference type="InterPro" id="IPR011545">
    <property type="entry name" value="DEAD/DEAH_box_helicase_dom"/>
</dbReference>
<feature type="compositionally biased region" description="Basic and acidic residues" evidence="7">
    <location>
        <begin position="870"/>
        <end position="885"/>
    </location>
</feature>
<dbReference type="InterPro" id="IPR000629">
    <property type="entry name" value="RNA-helicase_DEAD-box_CS"/>
</dbReference>
<evidence type="ECO:0000259" key="9">
    <source>
        <dbReference type="PROSITE" id="PS51194"/>
    </source>
</evidence>
<dbReference type="SUPFAM" id="SSF52540">
    <property type="entry name" value="P-loop containing nucleoside triphosphate hydrolases"/>
    <property type="match status" value="2"/>
</dbReference>
<keyword evidence="12" id="KW-1185">Reference proteome</keyword>
<protein>
    <recommendedName>
        <fullName evidence="13">ATP-dependent RNA helicase DDX27</fullName>
    </recommendedName>
</protein>
<evidence type="ECO:0000256" key="4">
    <source>
        <dbReference type="ARBA" id="ARBA00022840"/>
    </source>
</evidence>
<feature type="domain" description="Helicase ATP-binding" evidence="8">
    <location>
        <begin position="169"/>
        <end position="378"/>
    </location>
</feature>
<dbReference type="PROSITE" id="PS51194">
    <property type="entry name" value="HELICASE_CTER"/>
    <property type="match status" value="2"/>
</dbReference>
<evidence type="ECO:0000256" key="2">
    <source>
        <dbReference type="ARBA" id="ARBA00022801"/>
    </source>
</evidence>
<keyword evidence="3" id="KW-0347">Helicase</keyword>
<feature type="compositionally biased region" description="Basic and acidic residues" evidence="7">
    <location>
        <begin position="617"/>
        <end position="628"/>
    </location>
</feature>
<dbReference type="GO" id="GO:0003724">
    <property type="term" value="F:RNA helicase activity"/>
    <property type="evidence" value="ECO:0007669"/>
    <property type="project" value="InterPro"/>
</dbReference>
<feature type="compositionally biased region" description="Polar residues" evidence="7">
    <location>
        <begin position="822"/>
        <end position="832"/>
    </location>
</feature>
<feature type="domain" description="DEAD-box RNA helicase Q" evidence="10">
    <location>
        <begin position="916"/>
        <end position="944"/>
    </location>
</feature>
<keyword evidence="6" id="KW-0175">Coiled coil</keyword>
<feature type="region of interest" description="Disordered" evidence="7">
    <location>
        <begin position="1467"/>
        <end position="1521"/>
    </location>
</feature>
<feature type="domain" description="Helicase C-terminal" evidence="9">
    <location>
        <begin position="404"/>
        <end position="552"/>
    </location>
</feature>
<sequence length="1521" mass="170575">MGKFVFEPPSDEEIDHSTDGESEEEAEEEVEVSDDEEVVRKSKKTQSPWDFSSYTESIADEHARRSTTSIDYKISKALERRPIAAAEEADSEERSDSEIEIQDGYRSEEEEGEDAPTTSGNAEKAFFSSADGVTFKANSFMELHLSRPLLLACEELGYVKPTPIQAACIPLALSGRDICGSAITGSGKTAAFALPTLERLLFRPKNRPAVRVLILTPTRELAVQIDSMIKTLAKHVPSIRSCVIVGGVSTKQVVSQEGNLSLEFVPYLKLELGKYMMMHGVLKLRVQEAALRTLPDIVVATPGRMIDHLHNSMSVHLDELAVLILDEADRLLELGFSAEINELVKLCSKRRQTMLFSATMTEKVDELANLSLNKPVRLSADPTAKRPAALTEEVIRIRRMREGNQEAVLLSICSKSFTSRVIVFSGTKKAAHRLKILFGLAGFKAAELHGDLTQAQRMDALELFRKQQVDFLIATDVAARGLDIIGVRTVINFACPRDITSYVHRVGRTARAGKEGYAVTFVTDEDRSLLNAIVKRVGSRVRNRTVAEQSIQKWSEIIEQMEDQVASILREEKEEMALRKAEMEVTKAENMIAHRDEIYARPKRTWFVTEKEKKLAAKASKEASDKVKGSGRSTISAEQAEELKMKEKRKREHEKNLPRKKRRKLEAAREMLEDEDDVKGGEKKNKEKKDKEKNGISLVDVAYRRAKAVKAASKAVQAGKIVKKHVKNPKHPTQSRTDEMQELFQDDMSEKKQKRALNGGLKKKSSFKSKSRYKRSAADSPPMEKFVFDPPSDEEIDHSTDGDSDEEVEVSDDEEVVRKGRTTQSPWDFSSYTESIADEHARRSTTSIDYKISKALERRPIAAAEEADSEERSDSEIEIQDGYRSEEEEGKDAPTTSGNAEKAFFSSEDGVTFEANSFLDFSLSRPLLLACKELGYVKPTPIQAACIPYALLKRDICGSAITGSGKTAAFALPTLERLLLWRKSRPAVRALILTPTRELAIQIDSMIKTLAKHVPTIRSCVIVGGVSMKVQEAALRTLPDVVVATPGRMIDHLRNSMSVHLDELAVLILDEADRLLELGFSADINELVKLCSKSRQTMLFSATMTEKVDELANLSLKKPVRLSADPRAKRPATLTEEWVISSSTSISMVIRIRRMREGNQEAVLLSICSKSFTSRVIVFSGTKKAAHRLKILFGLAGFKAAELHGDLTQAQRMDALDLFRKQQVDFLIATDVAARGLDIVGVCTVINFACPRNITSYVHRVGRTARAGKEGHAVTFVTDEDRSLLNSIVKRVGSRMRKRTVAEKSIQKWSEIIEQMEDQVSSILREEREEMALRKAEMEVTKAENMIAHRDEIYSRPKRTWFVTEREKKLAAKALKEASDKGKGSRRSTISAEQAEELKMKEKRKREHEKNLPRKKRRKLEAAREMLEDEADVKGGEKNGISLVDVAYRRAKAVKAASKAVQAGKIVKKHVKNPKHPTRSRTDEMQELFQDDMSEKKQKRAIKGGLKKKSSFKSKTRYKRR</sequence>
<feature type="short sequence motif" description="Q motif" evidence="5">
    <location>
        <begin position="916"/>
        <end position="944"/>
    </location>
</feature>
<feature type="region of interest" description="Disordered" evidence="7">
    <location>
        <begin position="861"/>
        <end position="901"/>
    </location>
</feature>
<feature type="compositionally biased region" description="Basic and acidic residues" evidence="7">
    <location>
        <begin position="678"/>
        <end position="694"/>
    </location>
</feature>
<evidence type="ECO:0000259" key="8">
    <source>
        <dbReference type="PROSITE" id="PS51192"/>
    </source>
</evidence>
<feature type="compositionally biased region" description="Basic and acidic residues" evidence="7">
    <location>
        <begin position="92"/>
        <end position="107"/>
    </location>
</feature>
<feature type="region of interest" description="Disordered" evidence="7">
    <location>
        <begin position="1375"/>
        <end position="1420"/>
    </location>
</feature>
<feature type="coiled-coil region" evidence="6">
    <location>
        <begin position="544"/>
        <end position="591"/>
    </location>
</feature>
<dbReference type="PANTHER" id="PTHR47959">
    <property type="entry name" value="ATP-DEPENDENT RNA HELICASE RHLE-RELATED"/>
    <property type="match status" value="1"/>
</dbReference>
<feature type="compositionally biased region" description="Basic residues" evidence="7">
    <location>
        <begin position="721"/>
        <end position="730"/>
    </location>
</feature>
<feature type="compositionally biased region" description="Acidic residues" evidence="7">
    <location>
        <begin position="9"/>
        <end position="37"/>
    </location>
</feature>
<keyword evidence="4" id="KW-0067">ATP-binding</keyword>
<dbReference type="PROSITE" id="PS51192">
    <property type="entry name" value="HELICASE_ATP_BIND_1"/>
    <property type="match status" value="2"/>
</dbReference>
<evidence type="ECO:0000256" key="1">
    <source>
        <dbReference type="ARBA" id="ARBA00022741"/>
    </source>
</evidence>
<dbReference type="SMART" id="SM00490">
    <property type="entry name" value="HELICc"/>
    <property type="match status" value="2"/>
</dbReference>
<accession>A0A8X8YFI2</accession>
<dbReference type="PROSITE" id="PS51195">
    <property type="entry name" value="Q_MOTIF"/>
    <property type="match status" value="2"/>
</dbReference>
<feature type="compositionally biased region" description="Basic residues" evidence="7">
    <location>
        <begin position="1497"/>
        <end position="1521"/>
    </location>
</feature>
<reference evidence="11" key="2">
    <citation type="submission" date="2020-08" db="EMBL/GenBank/DDBJ databases">
        <title>Plant Genome Project.</title>
        <authorList>
            <person name="Zhang R.-G."/>
        </authorList>
    </citation>
    <scope>NUCLEOTIDE SEQUENCE</scope>
    <source>
        <strain evidence="11">Huo1</strain>
        <tissue evidence="11">Leaf</tissue>
    </source>
</reference>
<feature type="domain" description="Helicase ATP-binding" evidence="8">
    <location>
        <begin position="947"/>
        <end position="1122"/>
    </location>
</feature>
<evidence type="ECO:0000256" key="3">
    <source>
        <dbReference type="ARBA" id="ARBA00022806"/>
    </source>
</evidence>
<keyword evidence="1" id="KW-0547">Nucleotide-binding</keyword>
<feature type="region of interest" description="Disordered" evidence="7">
    <location>
        <begin position="617"/>
        <end position="697"/>
    </location>
</feature>
<feature type="region of interest" description="Disordered" evidence="7">
    <location>
        <begin position="1"/>
        <end position="71"/>
    </location>
</feature>
<evidence type="ECO:0000256" key="7">
    <source>
        <dbReference type="SAM" id="MobiDB-lite"/>
    </source>
</evidence>
<dbReference type="GO" id="GO:0003676">
    <property type="term" value="F:nucleic acid binding"/>
    <property type="evidence" value="ECO:0007669"/>
    <property type="project" value="InterPro"/>
</dbReference>
<dbReference type="InterPro" id="IPR014014">
    <property type="entry name" value="RNA_helicase_DEAD_Q_motif"/>
</dbReference>
<dbReference type="GO" id="GO:0005524">
    <property type="term" value="F:ATP binding"/>
    <property type="evidence" value="ECO:0007669"/>
    <property type="project" value="UniProtKB-KW"/>
</dbReference>
<evidence type="ECO:0000313" key="11">
    <source>
        <dbReference type="EMBL" id="KAG6432030.1"/>
    </source>
</evidence>
<feature type="compositionally biased region" description="Acidic residues" evidence="7">
    <location>
        <begin position="791"/>
        <end position="815"/>
    </location>
</feature>
<feature type="domain" description="Helicase C-terminal" evidence="9">
    <location>
        <begin position="1159"/>
        <end position="1307"/>
    </location>
</feature>